<dbReference type="RefSeq" id="WP_062979996.1">
    <property type="nucleotide sequence ID" value="NZ_JAAXOT010000022.1"/>
</dbReference>
<organism evidence="1 2">
    <name type="scientific">Nocardia flavorosea</name>
    <dbReference type="NCBI Taxonomy" id="53429"/>
    <lineage>
        <taxon>Bacteria</taxon>
        <taxon>Bacillati</taxon>
        <taxon>Actinomycetota</taxon>
        <taxon>Actinomycetes</taxon>
        <taxon>Mycobacteriales</taxon>
        <taxon>Nocardiaceae</taxon>
        <taxon>Nocardia</taxon>
    </lineage>
</organism>
<accession>A0A846YRY6</accession>
<dbReference type="PIRSF" id="PIRSF017393">
    <property type="entry name" value="MTase_SAV2177"/>
    <property type="match status" value="1"/>
</dbReference>
<comment type="caution">
    <text evidence="1">The sequence shown here is derived from an EMBL/GenBank/DDBJ whole genome shotgun (WGS) entry which is preliminary data.</text>
</comment>
<dbReference type="Pfam" id="PF04672">
    <property type="entry name" value="Methyltransf_19"/>
    <property type="match status" value="1"/>
</dbReference>
<dbReference type="InterPro" id="IPR029063">
    <property type="entry name" value="SAM-dependent_MTases_sf"/>
</dbReference>
<sequence length="296" mass="32303">MTDTETDTGVAAAAFTREPVGADPTRPSLARVRNRLLGGKDHYGPDILAAEALEAAAPGQTAAARRSREFQQRALRYLAGTVGIKQFLDLGAGLPSPVRVPQSHEVLHLEVKAQSARPTVVYVDNDPVCVAHGKALMEANPQTHYVWGDITNPGLLYEPQVLTYLDLDQPVGILLCDVLPHFGGDLDPGEVMRGWIGALPPGSYVALTHFYDPGDGESLHAWATQCERQYRLHVGSGWFRSREVIEGFFDGLELVAPGLVEPDEWWPYGPPVRFKSVAERLLLAGVGWKPGVPPRF</sequence>
<dbReference type="EMBL" id="JAAXOT010000022">
    <property type="protein sequence ID" value="NKY60441.1"/>
    <property type="molecule type" value="Genomic_DNA"/>
</dbReference>
<dbReference type="Gene3D" id="3.40.50.150">
    <property type="entry name" value="Vaccinia Virus protein VP39"/>
    <property type="match status" value="1"/>
</dbReference>
<name>A0A846YRY6_9NOCA</name>
<keyword evidence="2" id="KW-1185">Reference proteome</keyword>
<reference evidence="1 2" key="1">
    <citation type="submission" date="2020-04" db="EMBL/GenBank/DDBJ databases">
        <title>MicrobeNet Type strains.</title>
        <authorList>
            <person name="Nicholson A.C."/>
        </authorList>
    </citation>
    <scope>NUCLEOTIDE SEQUENCE [LARGE SCALE GENOMIC DNA]</scope>
    <source>
        <strain evidence="1 2">JCM 3332</strain>
    </source>
</reference>
<protein>
    <recommendedName>
        <fullName evidence="3">S-adenosyl methyltransferase</fullName>
    </recommendedName>
</protein>
<dbReference type="SUPFAM" id="SSF53335">
    <property type="entry name" value="S-adenosyl-L-methionine-dependent methyltransferases"/>
    <property type="match status" value="1"/>
</dbReference>
<dbReference type="Proteomes" id="UP000570678">
    <property type="component" value="Unassembled WGS sequence"/>
</dbReference>
<evidence type="ECO:0008006" key="3">
    <source>
        <dbReference type="Google" id="ProtNLM"/>
    </source>
</evidence>
<dbReference type="InterPro" id="IPR006764">
    <property type="entry name" value="SAM_dep_MeTrfase_SAV2177_type"/>
</dbReference>
<proteinExistence type="predicted"/>
<gene>
    <name evidence="1" type="ORF">HGA15_30750</name>
</gene>
<evidence type="ECO:0000313" key="1">
    <source>
        <dbReference type="EMBL" id="NKY60441.1"/>
    </source>
</evidence>
<evidence type="ECO:0000313" key="2">
    <source>
        <dbReference type="Proteomes" id="UP000570678"/>
    </source>
</evidence>
<dbReference type="AlphaFoldDB" id="A0A846YRY6"/>